<organism evidence="1 2">
    <name type="scientific">Trichonephila inaurata madagascariensis</name>
    <dbReference type="NCBI Taxonomy" id="2747483"/>
    <lineage>
        <taxon>Eukaryota</taxon>
        <taxon>Metazoa</taxon>
        <taxon>Ecdysozoa</taxon>
        <taxon>Arthropoda</taxon>
        <taxon>Chelicerata</taxon>
        <taxon>Arachnida</taxon>
        <taxon>Araneae</taxon>
        <taxon>Araneomorphae</taxon>
        <taxon>Entelegynae</taxon>
        <taxon>Araneoidea</taxon>
        <taxon>Nephilidae</taxon>
        <taxon>Trichonephila</taxon>
        <taxon>Trichonephila inaurata</taxon>
    </lineage>
</organism>
<dbReference type="Proteomes" id="UP000886998">
    <property type="component" value="Unassembled WGS sequence"/>
</dbReference>
<proteinExistence type="predicted"/>
<evidence type="ECO:0000313" key="2">
    <source>
        <dbReference type="Proteomes" id="UP000886998"/>
    </source>
</evidence>
<gene>
    <name evidence="1" type="primary">NCL1_48983</name>
    <name evidence="1" type="ORF">TNIN_215911</name>
</gene>
<comment type="caution">
    <text evidence="1">The sequence shown here is derived from an EMBL/GenBank/DDBJ whole genome shotgun (WGS) entry which is preliminary data.</text>
</comment>
<evidence type="ECO:0000313" key="1">
    <source>
        <dbReference type="EMBL" id="GFY64917.1"/>
    </source>
</evidence>
<sequence>MVSLPEISCSQDEMDYITRMRNAFKFRTASSKDYSFLNSSFQHLILCSSRRKPVLETCLRHTLSKVMKSHVLQQDYTPFSQRTLINIGEDWFPTEGNLGQPIRFIQGDDEHEETGSFLIASLKFQWKFSLDTGWSHWNIPQSQFLMDTILCNLQDNNAEGLNSMHASGWRRVFADNFIDFNCTDSGIASYIKEQTEVSRPVHVFKKIFKREKGETFNPFRILESIASPYYYVLPQHGEESVAIGLALRNRGIIPVPCDELFCFESRSIKLL</sequence>
<reference evidence="1" key="1">
    <citation type="submission" date="2020-08" db="EMBL/GenBank/DDBJ databases">
        <title>Multicomponent nature underlies the extraordinary mechanical properties of spider dragline silk.</title>
        <authorList>
            <person name="Kono N."/>
            <person name="Nakamura H."/>
            <person name="Mori M."/>
            <person name="Yoshida Y."/>
            <person name="Ohtoshi R."/>
            <person name="Malay A.D."/>
            <person name="Moran D.A.P."/>
            <person name="Tomita M."/>
            <person name="Numata K."/>
            <person name="Arakawa K."/>
        </authorList>
    </citation>
    <scope>NUCLEOTIDE SEQUENCE</scope>
</reference>
<dbReference type="EMBL" id="BMAV01015470">
    <property type="protein sequence ID" value="GFY64917.1"/>
    <property type="molecule type" value="Genomic_DNA"/>
</dbReference>
<name>A0A8X6Y3S7_9ARAC</name>
<dbReference type="OrthoDB" id="10335104at2759"/>
<accession>A0A8X6Y3S7</accession>
<dbReference type="AlphaFoldDB" id="A0A8X6Y3S7"/>
<keyword evidence="2" id="KW-1185">Reference proteome</keyword>
<protein>
    <submittedName>
        <fullName evidence="1">Uncharacterized protein</fullName>
    </submittedName>
</protein>